<evidence type="ECO:0000256" key="2">
    <source>
        <dbReference type="SAM" id="SignalP"/>
    </source>
</evidence>
<evidence type="ECO:0000313" key="3">
    <source>
        <dbReference type="EMBL" id="MBS4201704.1"/>
    </source>
</evidence>
<dbReference type="PROSITE" id="PS51257">
    <property type="entry name" value="PROKAR_LIPOPROTEIN"/>
    <property type="match status" value="1"/>
</dbReference>
<dbReference type="RefSeq" id="WP_213112150.1">
    <property type="nucleotide sequence ID" value="NZ_JAGYPJ010000001.1"/>
</dbReference>
<keyword evidence="2" id="KW-0732">Signal</keyword>
<dbReference type="EMBL" id="JAGYPJ010000001">
    <property type="protein sequence ID" value="MBS4201704.1"/>
    <property type="molecule type" value="Genomic_DNA"/>
</dbReference>
<dbReference type="Proteomes" id="UP000682713">
    <property type="component" value="Unassembled WGS sequence"/>
</dbReference>
<gene>
    <name evidence="3" type="ORF">KHA93_19045</name>
</gene>
<feature type="coiled-coil region" evidence="1">
    <location>
        <begin position="23"/>
        <end position="78"/>
    </location>
</feature>
<accession>A0A942TTY5</accession>
<name>A0A942TTY5_9BACI</name>
<reference evidence="3 4" key="1">
    <citation type="submission" date="2021-05" db="EMBL/GenBank/DDBJ databases">
        <title>Novel Bacillus species.</title>
        <authorList>
            <person name="Liu G."/>
        </authorList>
    </citation>
    <scope>NUCLEOTIDE SEQUENCE [LARGE SCALE GENOMIC DNA]</scope>
    <source>
        <strain evidence="3 4">FJAT-49732</strain>
    </source>
</reference>
<keyword evidence="1" id="KW-0175">Coiled coil</keyword>
<proteinExistence type="predicted"/>
<sequence>MKKIFLLLFLCSFMLLTACTQSANSINENDSQLEEENKDLTKRLNDKEIQLKELTQSVEELNNQIDQFNKEKESFAIISNLSNDFVIAHTTGDKERLYQLLSEDITLEERDNKLYAQIKESVSDWLLFDYHGETKFDNWVIQGYQYVNETNTYSVFIREFYSDLNGESVSPPTFLGLTFKLQDEEWKIISLEFDV</sequence>
<feature type="signal peptide" evidence="2">
    <location>
        <begin position="1"/>
        <end position="23"/>
    </location>
</feature>
<evidence type="ECO:0000313" key="4">
    <source>
        <dbReference type="Proteomes" id="UP000682713"/>
    </source>
</evidence>
<keyword evidence="4" id="KW-1185">Reference proteome</keyword>
<feature type="chain" id="PRO_5037291400" evidence="2">
    <location>
        <begin position="24"/>
        <end position="195"/>
    </location>
</feature>
<comment type="caution">
    <text evidence="3">The sequence shown here is derived from an EMBL/GenBank/DDBJ whole genome shotgun (WGS) entry which is preliminary data.</text>
</comment>
<organism evidence="3 4">
    <name type="scientific">Lederbergia citrisecunda</name>
    <dbReference type="NCBI Taxonomy" id="2833583"/>
    <lineage>
        <taxon>Bacteria</taxon>
        <taxon>Bacillati</taxon>
        <taxon>Bacillota</taxon>
        <taxon>Bacilli</taxon>
        <taxon>Bacillales</taxon>
        <taxon>Bacillaceae</taxon>
        <taxon>Lederbergia</taxon>
    </lineage>
</organism>
<dbReference type="AlphaFoldDB" id="A0A942TTY5"/>
<evidence type="ECO:0000256" key="1">
    <source>
        <dbReference type="SAM" id="Coils"/>
    </source>
</evidence>
<protein>
    <submittedName>
        <fullName evidence="3">Uncharacterized protein</fullName>
    </submittedName>
</protein>